<keyword evidence="1" id="KW-0723">Serine/threonine-protein kinase</keyword>
<protein>
    <recommendedName>
        <fullName evidence="6">Protein kinase domain-containing protein</fullName>
    </recommendedName>
</protein>
<dbReference type="PRINTS" id="PR00109">
    <property type="entry name" value="TYRKINASE"/>
</dbReference>
<dbReference type="Proteomes" id="UP000187209">
    <property type="component" value="Unassembled WGS sequence"/>
</dbReference>
<dbReference type="AlphaFoldDB" id="A0A1R2BR10"/>
<sequence>MSLFRKQLEVIMDQGVPVDELTVQDLFPFWEDSDSRLGRFSEEYKAITVMDVLDRLEINDNLDCRLLLNIIIEGLSSWREYDELSREIDISDSSELAKFDAEFRRYINRKNTQNYEEDFDEPVDNTFSRDFTINLDSFKPVRKTYSTKFTPNEEVDEEESDLFFPSDEFTIVKYLGKGGEGKVYLAEDNLHKDLVAIKQYECSLAESQELLGILVKEVRMMKKVCHPNIVKYFGLHSPDESFEGLSVYNVVLEFIEGGSLADKLKKLGPFAIKDIVNVTKDILEALVYLHSKNIIHRDLKPSNVLGNDIYKLSDFGICTQVKELESIPRSFVGTAWYMAPEVIMQEPYSFSADIWSLGCLVYELYTGCKPFKTSNLAKALHLMVECESPIQDQKIAIPALEDFLLKCWRRPHSFRPSAKELLSHGFLSM</sequence>
<proteinExistence type="predicted"/>
<name>A0A1R2BR10_9CILI</name>
<dbReference type="InterPro" id="IPR000719">
    <property type="entry name" value="Prot_kinase_dom"/>
</dbReference>
<dbReference type="SUPFAM" id="SSF56112">
    <property type="entry name" value="Protein kinase-like (PK-like)"/>
    <property type="match status" value="1"/>
</dbReference>
<evidence type="ECO:0000259" key="6">
    <source>
        <dbReference type="PROSITE" id="PS50011"/>
    </source>
</evidence>
<dbReference type="GO" id="GO:0005524">
    <property type="term" value="F:ATP binding"/>
    <property type="evidence" value="ECO:0007669"/>
    <property type="project" value="UniProtKB-KW"/>
</dbReference>
<dbReference type="EMBL" id="MPUH01000485">
    <property type="protein sequence ID" value="OMJ79140.1"/>
    <property type="molecule type" value="Genomic_DNA"/>
</dbReference>
<organism evidence="7 8">
    <name type="scientific">Stentor coeruleus</name>
    <dbReference type="NCBI Taxonomy" id="5963"/>
    <lineage>
        <taxon>Eukaryota</taxon>
        <taxon>Sar</taxon>
        <taxon>Alveolata</taxon>
        <taxon>Ciliophora</taxon>
        <taxon>Postciliodesmatophora</taxon>
        <taxon>Heterotrichea</taxon>
        <taxon>Heterotrichida</taxon>
        <taxon>Stentoridae</taxon>
        <taxon>Stentor</taxon>
    </lineage>
</organism>
<dbReference type="Pfam" id="PF00069">
    <property type="entry name" value="Pkinase"/>
    <property type="match status" value="1"/>
</dbReference>
<keyword evidence="3" id="KW-0547">Nucleotide-binding</keyword>
<reference evidence="7 8" key="1">
    <citation type="submission" date="2016-11" db="EMBL/GenBank/DDBJ databases">
        <title>The macronuclear genome of Stentor coeruleus: a giant cell with tiny introns.</title>
        <authorList>
            <person name="Slabodnick M."/>
            <person name="Ruby J.G."/>
            <person name="Reiff S.B."/>
            <person name="Swart E.C."/>
            <person name="Gosai S."/>
            <person name="Prabakaran S."/>
            <person name="Witkowska E."/>
            <person name="Larue G.E."/>
            <person name="Fisher S."/>
            <person name="Freeman R.M."/>
            <person name="Gunawardena J."/>
            <person name="Chu W."/>
            <person name="Stover N.A."/>
            <person name="Gregory B.D."/>
            <person name="Nowacki M."/>
            <person name="Derisi J."/>
            <person name="Roy S.W."/>
            <person name="Marshall W.F."/>
            <person name="Sood P."/>
        </authorList>
    </citation>
    <scope>NUCLEOTIDE SEQUENCE [LARGE SCALE GENOMIC DNA]</scope>
    <source>
        <strain evidence="7">WM001</strain>
    </source>
</reference>
<dbReference type="PANTHER" id="PTHR11584">
    <property type="entry name" value="SERINE/THREONINE PROTEIN KINASE"/>
    <property type="match status" value="1"/>
</dbReference>
<evidence type="ECO:0000256" key="1">
    <source>
        <dbReference type="ARBA" id="ARBA00022527"/>
    </source>
</evidence>
<dbReference type="GO" id="GO:0004674">
    <property type="term" value="F:protein serine/threonine kinase activity"/>
    <property type="evidence" value="ECO:0007669"/>
    <property type="project" value="UniProtKB-KW"/>
</dbReference>
<dbReference type="PROSITE" id="PS50011">
    <property type="entry name" value="PROTEIN_KINASE_DOM"/>
    <property type="match status" value="1"/>
</dbReference>
<evidence type="ECO:0000313" key="8">
    <source>
        <dbReference type="Proteomes" id="UP000187209"/>
    </source>
</evidence>
<evidence type="ECO:0000256" key="4">
    <source>
        <dbReference type="ARBA" id="ARBA00022777"/>
    </source>
</evidence>
<keyword evidence="4" id="KW-0418">Kinase</keyword>
<keyword evidence="5" id="KW-0067">ATP-binding</keyword>
<keyword evidence="8" id="KW-1185">Reference proteome</keyword>
<dbReference type="Gene3D" id="3.30.200.20">
    <property type="entry name" value="Phosphorylase Kinase, domain 1"/>
    <property type="match status" value="1"/>
</dbReference>
<dbReference type="Gene3D" id="1.10.510.10">
    <property type="entry name" value="Transferase(Phosphotransferase) domain 1"/>
    <property type="match status" value="1"/>
</dbReference>
<evidence type="ECO:0000256" key="3">
    <source>
        <dbReference type="ARBA" id="ARBA00022741"/>
    </source>
</evidence>
<dbReference type="OrthoDB" id="341578at2759"/>
<dbReference type="SMART" id="SM00220">
    <property type="entry name" value="S_TKc"/>
    <property type="match status" value="1"/>
</dbReference>
<evidence type="ECO:0000256" key="2">
    <source>
        <dbReference type="ARBA" id="ARBA00022679"/>
    </source>
</evidence>
<evidence type="ECO:0000256" key="5">
    <source>
        <dbReference type="ARBA" id="ARBA00022840"/>
    </source>
</evidence>
<dbReference type="PANTHER" id="PTHR11584:SF369">
    <property type="entry name" value="MITOGEN-ACTIVATED PROTEIN KINASE KINASE KINASE 19-RELATED"/>
    <property type="match status" value="1"/>
</dbReference>
<feature type="domain" description="Protein kinase" evidence="6">
    <location>
        <begin position="169"/>
        <end position="427"/>
    </location>
</feature>
<gene>
    <name evidence="7" type="ORF">SteCoe_20887</name>
</gene>
<keyword evidence="2" id="KW-0808">Transferase</keyword>
<comment type="caution">
    <text evidence="7">The sequence shown here is derived from an EMBL/GenBank/DDBJ whole genome shotgun (WGS) entry which is preliminary data.</text>
</comment>
<evidence type="ECO:0000313" key="7">
    <source>
        <dbReference type="EMBL" id="OMJ79140.1"/>
    </source>
</evidence>
<dbReference type="InterPro" id="IPR011009">
    <property type="entry name" value="Kinase-like_dom_sf"/>
</dbReference>
<dbReference type="InterPro" id="IPR001245">
    <property type="entry name" value="Ser-Thr/Tyr_kinase_cat_dom"/>
</dbReference>
<accession>A0A1R2BR10</accession>